<comment type="caution">
    <text evidence="3">The sequence shown here is derived from an EMBL/GenBank/DDBJ whole genome shotgun (WGS) entry which is preliminary data.</text>
</comment>
<sequence length="177" mass="19006">MERDVDFGQQPGPTPLRRHLPGPPPRERAHASVVVGWDRNPASTAALRFAVDLAHRLTAHVHVVHIVDLDDIPVDPDAPDWEQQLRATIIGEVAEARDLLNTLAASWTYHSGHGTAADLLSVVADRYSALMVVIGSPRGGVLSHLDSVLGQSVAQALIGMRRTPLLLVPGTEPPSAE</sequence>
<reference evidence="3 4" key="1">
    <citation type="submission" date="2020-09" db="EMBL/GenBank/DDBJ databases">
        <title>Novel species in genus Gordonia.</title>
        <authorList>
            <person name="Zhang G."/>
        </authorList>
    </citation>
    <scope>NUCLEOTIDE SEQUENCE [LARGE SCALE GENOMIC DNA]</scope>
    <source>
        <strain evidence="3 4">ON-33</strain>
    </source>
</reference>
<dbReference type="SUPFAM" id="SSF52402">
    <property type="entry name" value="Adenine nucleotide alpha hydrolases-like"/>
    <property type="match status" value="1"/>
</dbReference>
<dbReference type="CDD" id="cd00293">
    <property type="entry name" value="USP-like"/>
    <property type="match status" value="1"/>
</dbReference>
<evidence type="ECO:0000313" key="3">
    <source>
        <dbReference type="EMBL" id="MBD1318554.1"/>
    </source>
</evidence>
<accession>A0ABR7W9X8</accession>
<organism evidence="3 4">
    <name type="scientific">Gordonia hankookensis</name>
    <dbReference type="NCBI Taxonomy" id="589403"/>
    <lineage>
        <taxon>Bacteria</taxon>
        <taxon>Bacillati</taxon>
        <taxon>Actinomycetota</taxon>
        <taxon>Actinomycetes</taxon>
        <taxon>Mycobacteriales</taxon>
        <taxon>Gordoniaceae</taxon>
        <taxon>Gordonia</taxon>
    </lineage>
</organism>
<dbReference type="Gene3D" id="3.40.50.12370">
    <property type="match status" value="1"/>
</dbReference>
<evidence type="ECO:0000313" key="4">
    <source>
        <dbReference type="Proteomes" id="UP000602395"/>
    </source>
</evidence>
<dbReference type="InterPro" id="IPR006016">
    <property type="entry name" value="UspA"/>
</dbReference>
<dbReference type="RefSeq" id="WP_190265682.1">
    <property type="nucleotide sequence ID" value="NZ_BAABAD010000003.1"/>
</dbReference>
<name>A0ABR7W9X8_9ACTN</name>
<feature type="domain" description="UspA" evidence="2">
    <location>
        <begin position="33"/>
        <end position="169"/>
    </location>
</feature>
<dbReference type="Proteomes" id="UP000602395">
    <property type="component" value="Unassembled WGS sequence"/>
</dbReference>
<evidence type="ECO:0000256" key="1">
    <source>
        <dbReference type="SAM" id="MobiDB-lite"/>
    </source>
</evidence>
<dbReference type="Pfam" id="PF00582">
    <property type="entry name" value="Usp"/>
    <property type="match status" value="1"/>
</dbReference>
<proteinExistence type="predicted"/>
<gene>
    <name evidence="3" type="ORF">IDF66_03075</name>
</gene>
<keyword evidence="4" id="KW-1185">Reference proteome</keyword>
<evidence type="ECO:0000259" key="2">
    <source>
        <dbReference type="Pfam" id="PF00582"/>
    </source>
</evidence>
<dbReference type="EMBL" id="JACWMS010000001">
    <property type="protein sequence ID" value="MBD1318554.1"/>
    <property type="molecule type" value="Genomic_DNA"/>
</dbReference>
<protein>
    <submittedName>
        <fullName evidence="3">Universal stress protein</fullName>
    </submittedName>
</protein>
<feature type="region of interest" description="Disordered" evidence="1">
    <location>
        <begin position="1"/>
        <end position="30"/>
    </location>
</feature>